<evidence type="ECO:0000256" key="5">
    <source>
        <dbReference type="ARBA" id="ARBA00022801"/>
    </source>
</evidence>
<evidence type="ECO:0000256" key="4">
    <source>
        <dbReference type="ARBA" id="ARBA00022763"/>
    </source>
</evidence>
<dbReference type="Proteomes" id="UP000500801">
    <property type="component" value="Chromosome"/>
</dbReference>
<dbReference type="InterPro" id="IPR014016">
    <property type="entry name" value="UvrD-like_ATP-bd"/>
</dbReference>
<protein>
    <recommendedName>
        <fullName evidence="15">DNA helicase II</fullName>
        <ecNumber evidence="12">5.6.2.4</ecNumber>
    </recommendedName>
    <alternativeName>
        <fullName evidence="13">DNA 3'-5' helicase II</fullName>
    </alternativeName>
</protein>
<dbReference type="GO" id="GO:0016787">
    <property type="term" value="F:hydrolase activity"/>
    <property type="evidence" value="ECO:0007669"/>
    <property type="project" value="UniProtKB-UniRule"/>
</dbReference>
<dbReference type="PROSITE" id="PS51217">
    <property type="entry name" value="UVRD_HELICASE_CTER"/>
    <property type="match status" value="1"/>
</dbReference>
<dbReference type="FunFam" id="1.10.486.10:FF:000001">
    <property type="entry name" value="DNA helicase"/>
    <property type="match status" value="1"/>
</dbReference>
<keyword evidence="5 16" id="KW-0378">Hydrolase</keyword>
<dbReference type="GO" id="GO:0042802">
    <property type="term" value="F:identical protein binding"/>
    <property type="evidence" value="ECO:0007669"/>
    <property type="project" value="UniProtKB-ARBA"/>
</dbReference>
<evidence type="ECO:0000256" key="6">
    <source>
        <dbReference type="ARBA" id="ARBA00022806"/>
    </source>
</evidence>
<keyword evidence="7 16" id="KW-0067">ATP-binding</keyword>
<comment type="catalytic activity">
    <reaction evidence="11">
        <text>Couples ATP hydrolysis with the unwinding of duplex DNA by translocating in the 3'-5' direction.</text>
        <dbReference type="EC" id="5.6.2.4"/>
    </reaction>
</comment>
<dbReference type="CDD" id="cd18807">
    <property type="entry name" value="SF1_C_UvrD"/>
    <property type="match status" value="1"/>
</dbReference>
<dbReference type="NCBIfam" id="TIGR01075">
    <property type="entry name" value="uvrD"/>
    <property type="match status" value="1"/>
</dbReference>
<dbReference type="FunFam" id="3.40.50.300:FF:001201">
    <property type="entry name" value="ATP-dependent DNA helicase UvrD2"/>
    <property type="match status" value="1"/>
</dbReference>
<evidence type="ECO:0000256" key="3">
    <source>
        <dbReference type="ARBA" id="ARBA00022741"/>
    </source>
</evidence>
<keyword evidence="2" id="KW-0235">DNA replication</keyword>
<dbReference type="EC" id="5.6.2.4" evidence="12"/>
<dbReference type="GO" id="GO:0005524">
    <property type="term" value="F:ATP binding"/>
    <property type="evidence" value="ECO:0007669"/>
    <property type="project" value="UniProtKB-UniRule"/>
</dbReference>
<name>A0AAE7CY44_9GAMM</name>
<gene>
    <name evidence="19" type="ORF">DWG24_01550</name>
</gene>
<dbReference type="PANTHER" id="PTHR11070">
    <property type="entry name" value="UVRD / RECB / PCRA DNA HELICASE FAMILY MEMBER"/>
    <property type="match status" value="1"/>
</dbReference>
<proteinExistence type="inferred from homology"/>
<comment type="catalytic activity">
    <reaction evidence="14">
        <text>ATP + H2O = ADP + phosphate + H(+)</text>
        <dbReference type="Rhea" id="RHEA:13065"/>
        <dbReference type="ChEBI" id="CHEBI:15377"/>
        <dbReference type="ChEBI" id="CHEBI:15378"/>
        <dbReference type="ChEBI" id="CHEBI:30616"/>
        <dbReference type="ChEBI" id="CHEBI:43474"/>
        <dbReference type="ChEBI" id="CHEBI:456216"/>
        <dbReference type="EC" id="5.6.2.4"/>
    </reaction>
</comment>
<dbReference type="GO" id="GO:0000725">
    <property type="term" value="P:recombinational repair"/>
    <property type="evidence" value="ECO:0007669"/>
    <property type="project" value="TreeGrafter"/>
</dbReference>
<dbReference type="Gene3D" id="3.40.50.300">
    <property type="entry name" value="P-loop containing nucleotide triphosphate hydrolases"/>
    <property type="match status" value="2"/>
</dbReference>
<comment type="similarity">
    <text evidence="1">Belongs to the helicase family. UvrD subfamily.</text>
</comment>
<keyword evidence="10" id="KW-0413">Isomerase</keyword>
<dbReference type="AlphaFoldDB" id="A0AAE7CY44"/>
<reference evidence="19 20" key="1">
    <citation type="submission" date="2018-11" db="EMBL/GenBank/DDBJ databases">
        <title>Complete genome sequence of Dickeya zeae strain CE1 infecting Canna edulis Ker-Gawl. in China.</title>
        <authorList>
            <person name="Zhang J."/>
            <person name="Lin B."/>
            <person name="Shen H."/>
            <person name="Jiang S."/>
            <person name="Pu X."/>
            <person name="Sun D."/>
        </authorList>
    </citation>
    <scope>NUCLEOTIDE SEQUENCE [LARGE SCALE GENOMIC DNA]</scope>
    <source>
        <strain evidence="19 20">CE1</strain>
    </source>
</reference>
<feature type="binding site" evidence="16">
    <location>
        <begin position="29"/>
        <end position="36"/>
    </location>
    <ligand>
        <name>ATP</name>
        <dbReference type="ChEBI" id="CHEBI:30616"/>
    </ligand>
</feature>
<feature type="domain" description="UvrD-like helicase C-terminal" evidence="18">
    <location>
        <begin position="287"/>
        <end position="564"/>
    </location>
</feature>
<evidence type="ECO:0000256" key="12">
    <source>
        <dbReference type="ARBA" id="ARBA00034808"/>
    </source>
</evidence>
<keyword evidence="8" id="KW-0238">DNA-binding</keyword>
<keyword evidence="6 16" id="KW-0347">Helicase</keyword>
<evidence type="ECO:0000313" key="20">
    <source>
        <dbReference type="Proteomes" id="UP000500801"/>
    </source>
</evidence>
<dbReference type="CDD" id="cd17932">
    <property type="entry name" value="DEXQc_UvrD"/>
    <property type="match status" value="1"/>
</dbReference>
<dbReference type="GO" id="GO:0033202">
    <property type="term" value="C:DNA helicase complex"/>
    <property type="evidence" value="ECO:0007669"/>
    <property type="project" value="TreeGrafter"/>
</dbReference>
<evidence type="ECO:0000256" key="1">
    <source>
        <dbReference type="ARBA" id="ARBA00009922"/>
    </source>
</evidence>
<dbReference type="Pfam" id="PF13361">
    <property type="entry name" value="UvrD_C"/>
    <property type="match status" value="1"/>
</dbReference>
<dbReference type="InterPro" id="IPR027417">
    <property type="entry name" value="P-loop_NTPase"/>
</dbReference>
<feature type="domain" description="UvrD-like helicase ATP-binding" evidence="17">
    <location>
        <begin position="8"/>
        <end position="286"/>
    </location>
</feature>
<evidence type="ECO:0000256" key="14">
    <source>
        <dbReference type="ARBA" id="ARBA00048988"/>
    </source>
</evidence>
<dbReference type="InterPro" id="IPR013986">
    <property type="entry name" value="DExx_box_DNA_helicase_dom_sf"/>
</dbReference>
<evidence type="ECO:0000259" key="18">
    <source>
        <dbReference type="PROSITE" id="PS51217"/>
    </source>
</evidence>
<organism evidence="19 20">
    <name type="scientific">Dickeya zeae</name>
    <dbReference type="NCBI Taxonomy" id="204042"/>
    <lineage>
        <taxon>Bacteria</taxon>
        <taxon>Pseudomonadati</taxon>
        <taxon>Pseudomonadota</taxon>
        <taxon>Gammaproteobacteria</taxon>
        <taxon>Enterobacterales</taxon>
        <taxon>Pectobacteriaceae</taxon>
        <taxon>Dickeya</taxon>
    </lineage>
</organism>
<dbReference type="Pfam" id="PF00580">
    <property type="entry name" value="UvrD-helicase"/>
    <property type="match status" value="1"/>
</dbReference>
<evidence type="ECO:0000256" key="2">
    <source>
        <dbReference type="ARBA" id="ARBA00022705"/>
    </source>
</evidence>
<dbReference type="GO" id="GO:0043138">
    <property type="term" value="F:3'-5' DNA helicase activity"/>
    <property type="evidence" value="ECO:0007669"/>
    <property type="project" value="UniProtKB-EC"/>
</dbReference>
<dbReference type="EMBL" id="CP033622">
    <property type="protein sequence ID" value="QIZ49554.1"/>
    <property type="molecule type" value="Genomic_DNA"/>
</dbReference>
<evidence type="ECO:0000256" key="15">
    <source>
        <dbReference type="ARBA" id="ARBA00074869"/>
    </source>
</evidence>
<dbReference type="Gene3D" id="1.10.486.10">
    <property type="entry name" value="PCRA, domain 4"/>
    <property type="match status" value="1"/>
</dbReference>
<keyword evidence="9" id="KW-0234">DNA repair</keyword>
<dbReference type="Gene3D" id="1.10.10.160">
    <property type="match status" value="1"/>
</dbReference>
<accession>A0AAE7CY44</accession>
<evidence type="ECO:0000256" key="9">
    <source>
        <dbReference type="ARBA" id="ARBA00023204"/>
    </source>
</evidence>
<dbReference type="GO" id="GO:0003677">
    <property type="term" value="F:DNA binding"/>
    <property type="evidence" value="ECO:0007669"/>
    <property type="project" value="UniProtKB-KW"/>
</dbReference>
<dbReference type="Pfam" id="PF21196">
    <property type="entry name" value="PcrA_UvrD_tudor"/>
    <property type="match status" value="1"/>
</dbReference>
<evidence type="ECO:0000256" key="11">
    <source>
        <dbReference type="ARBA" id="ARBA00034617"/>
    </source>
</evidence>
<evidence type="ECO:0000313" key="19">
    <source>
        <dbReference type="EMBL" id="QIZ49554.1"/>
    </source>
</evidence>
<evidence type="ECO:0000256" key="7">
    <source>
        <dbReference type="ARBA" id="ARBA00022840"/>
    </source>
</evidence>
<dbReference type="GO" id="GO:0005829">
    <property type="term" value="C:cytosol"/>
    <property type="evidence" value="ECO:0007669"/>
    <property type="project" value="TreeGrafter"/>
</dbReference>
<keyword evidence="3 16" id="KW-0547">Nucleotide-binding</keyword>
<evidence type="ECO:0000256" key="10">
    <source>
        <dbReference type="ARBA" id="ARBA00023235"/>
    </source>
</evidence>
<dbReference type="SUPFAM" id="SSF52540">
    <property type="entry name" value="P-loop containing nucleoside triphosphate hydrolases"/>
    <property type="match status" value="1"/>
</dbReference>
<dbReference type="GO" id="GO:0006260">
    <property type="term" value="P:DNA replication"/>
    <property type="evidence" value="ECO:0007669"/>
    <property type="project" value="UniProtKB-KW"/>
</dbReference>
<sequence>MDVSDLLDSLNDKQRDAVAAPRSNMLVLAGAGSGKTRVLVHRIAWLLTVENCSPYSIMAVTFTNKAAAEMRHRIDQLLGTSQGGMWIGTFHGLAHRLLRAHHLDAGLPQDFQILDSEDQLRLLKRLIKALNLDEKQWPPRQAMWYINGKKDEGLRPQHIDSYGNPVEQTWLRIYQAYQEACDRAGLVDFAELLLRAHELWLNKPHILQHYRDRFNNILVDEFQDTNRIQYAWIRLLAGDSAKVMIVGDDDQSIYGWRGAQVENIQHFLRDFNDVATIRLEQNYRSTANILNAANALIAHNGDRLGKNLWTDGIEGEPISLYCAFNELDEARFVVNRIKVWQEAGGALSECAILYRSNAQSRVLEEALLQQSLPYRIYGGMRFFERQEIKDALSYLRLMTNRNDDAAFERVVNTPTRGIGDRTLDVVRQTARDRQLTLWQATRALLQEKVLAGRAAAALQRFLELVDALASDTSDLPLHVQTDRVIRDSGLWSMYEQEKGEKGQARVENLEELVTATRQFSYQDEDQDLLPLQAFLSHAALEAGEGQADAYQDAVQLMTLHSAKGLEFPQVFVVGMEEGMFPSQMSLDEGGRLEEERRLAYVGVTRAMQKLTLTYAESRRLYGKETYHRPSRFIGELPPECVEEVRLRASVSRPVNHQRLGTPISQSDTGYKLGQRVRHAKFGEGTIVNVEGSGEHCRIQVAFVGQGIKWLVAAYARLEAV</sequence>
<evidence type="ECO:0000256" key="13">
    <source>
        <dbReference type="ARBA" id="ARBA00034923"/>
    </source>
</evidence>
<keyword evidence="4" id="KW-0227">DNA damage</keyword>
<dbReference type="InterPro" id="IPR000212">
    <property type="entry name" value="DNA_helicase_UvrD/REP"/>
</dbReference>
<dbReference type="RefSeq" id="WP_168361264.1">
    <property type="nucleotide sequence ID" value="NZ_CP033622.1"/>
</dbReference>
<dbReference type="PROSITE" id="PS51198">
    <property type="entry name" value="UVRD_HELICASE_ATP_BIND"/>
    <property type="match status" value="1"/>
</dbReference>
<dbReference type="PANTHER" id="PTHR11070:SF2">
    <property type="entry name" value="ATP-DEPENDENT DNA HELICASE SRS2"/>
    <property type="match status" value="1"/>
</dbReference>
<dbReference type="NCBIfam" id="NF008743">
    <property type="entry name" value="PRK11773.1"/>
    <property type="match status" value="1"/>
</dbReference>
<evidence type="ECO:0000256" key="8">
    <source>
        <dbReference type="ARBA" id="ARBA00023125"/>
    </source>
</evidence>
<dbReference type="FunFam" id="1.10.10.160:FF:000002">
    <property type="entry name" value="DNA helicase"/>
    <property type="match status" value="1"/>
</dbReference>
<evidence type="ECO:0000256" key="16">
    <source>
        <dbReference type="PROSITE-ProRule" id="PRU00560"/>
    </source>
</evidence>
<dbReference type="InterPro" id="IPR014017">
    <property type="entry name" value="DNA_helicase_UvrD-like_C"/>
</dbReference>
<evidence type="ECO:0000259" key="17">
    <source>
        <dbReference type="PROSITE" id="PS51198"/>
    </source>
</evidence>
<dbReference type="InterPro" id="IPR005753">
    <property type="entry name" value="DNA_helicase_ATP-dep_UvrD"/>
</dbReference>